<evidence type="ECO:0000313" key="1">
    <source>
        <dbReference type="EMBL" id="CAE0809544.1"/>
    </source>
</evidence>
<gene>
    <name evidence="1" type="ORF">EGYM00163_LOCUS20676</name>
</gene>
<accession>A0A7S4FQQ7</accession>
<dbReference type="EMBL" id="HBJA01058425">
    <property type="protein sequence ID" value="CAE0809544.1"/>
    <property type="molecule type" value="Transcribed_RNA"/>
</dbReference>
<proteinExistence type="predicted"/>
<dbReference type="Pfam" id="PF10178">
    <property type="entry name" value="PAC3"/>
    <property type="match status" value="1"/>
</dbReference>
<organism evidence="1">
    <name type="scientific">Eutreptiella gymnastica</name>
    <dbReference type="NCBI Taxonomy" id="73025"/>
    <lineage>
        <taxon>Eukaryota</taxon>
        <taxon>Discoba</taxon>
        <taxon>Euglenozoa</taxon>
        <taxon>Euglenida</taxon>
        <taxon>Spirocuta</taxon>
        <taxon>Euglenophyceae</taxon>
        <taxon>Eutreptiales</taxon>
        <taxon>Eutreptiaceae</taxon>
        <taxon>Eutreptiella</taxon>
    </lineage>
</organism>
<dbReference type="InterPro" id="IPR018788">
    <property type="entry name" value="Proteasome_assmbl_chp_3"/>
</dbReference>
<dbReference type="GO" id="GO:0043248">
    <property type="term" value="P:proteasome assembly"/>
    <property type="evidence" value="ECO:0007669"/>
    <property type="project" value="InterPro"/>
</dbReference>
<dbReference type="Gene3D" id="3.30.230.90">
    <property type="match status" value="1"/>
</dbReference>
<dbReference type="InterPro" id="IPR053720">
    <property type="entry name" value="Psm_Assembly_Chaperone"/>
</dbReference>
<dbReference type="PANTHER" id="PTHR31051">
    <property type="entry name" value="PROTEASOME ASSEMBLY CHAPERONE 3"/>
    <property type="match status" value="1"/>
</dbReference>
<evidence type="ECO:0008006" key="2">
    <source>
        <dbReference type="Google" id="ProtNLM"/>
    </source>
</evidence>
<dbReference type="AlphaFoldDB" id="A0A7S4FQQ7"/>
<protein>
    <recommendedName>
        <fullName evidence="2">Proteasome assembly chaperone 3</fullName>
    </recommendedName>
</protein>
<reference evidence="1" key="1">
    <citation type="submission" date="2021-01" db="EMBL/GenBank/DDBJ databases">
        <authorList>
            <person name="Corre E."/>
            <person name="Pelletier E."/>
            <person name="Niang G."/>
            <person name="Scheremetjew M."/>
            <person name="Finn R."/>
            <person name="Kale V."/>
            <person name="Holt S."/>
            <person name="Cochrane G."/>
            <person name="Meng A."/>
            <person name="Brown T."/>
            <person name="Cohen L."/>
        </authorList>
    </citation>
    <scope>NUCLEOTIDE SEQUENCE</scope>
    <source>
        <strain evidence="1">CCMP1594</strain>
    </source>
</reference>
<name>A0A7S4FQQ7_9EUGL</name>
<sequence>MASAALSPLSEPLEAQLPPMKKLSLAEKSGIRTQQVACLVNGKHTEFMCSVYADRIVYVVTQFMKPGTVVEACKDSEGGGTTTYSITTLMGKRDDLCINLLARQLAEWFGRRTQKELLLCIGLEPIPEDEIDLLHSTLDALMDCCLAIAAW</sequence>
<dbReference type="PANTHER" id="PTHR31051:SF1">
    <property type="entry name" value="PROTEASOME ASSEMBLY CHAPERONE 3"/>
    <property type="match status" value="1"/>
</dbReference>